<keyword evidence="3" id="KW-1185">Reference proteome</keyword>
<dbReference type="AlphaFoldDB" id="A0AAN7B5M3"/>
<dbReference type="EMBL" id="MU858220">
    <property type="protein sequence ID" value="KAK4208990.1"/>
    <property type="molecule type" value="Genomic_DNA"/>
</dbReference>
<evidence type="ECO:0000313" key="2">
    <source>
        <dbReference type="EMBL" id="KAK4208990.1"/>
    </source>
</evidence>
<dbReference type="PROSITE" id="PS50181">
    <property type="entry name" value="FBOX"/>
    <property type="match status" value="1"/>
</dbReference>
<comment type="caution">
    <text evidence="2">The sequence shown here is derived from an EMBL/GenBank/DDBJ whole genome shotgun (WGS) entry which is preliminary data.</text>
</comment>
<reference evidence="2" key="2">
    <citation type="submission" date="2023-05" db="EMBL/GenBank/DDBJ databases">
        <authorList>
            <consortium name="Lawrence Berkeley National Laboratory"/>
            <person name="Steindorff A."/>
            <person name="Hensen N."/>
            <person name="Bonometti L."/>
            <person name="Westerberg I."/>
            <person name="Brannstrom I.O."/>
            <person name="Guillou S."/>
            <person name="Cros-Aarteil S."/>
            <person name="Calhoun S."/>
            <person name="Haridas S."/>
            <person name="Kuo A."/>
            <person name="Mondo S."/>
            <person name="Pangilinan J."/>
            <person name="Riley R."/>
            <person name="Labutti K."/>
            <person name="Andreopoulos B."/>
            <person name="Lipzen A."/>
            <person name="Chen C."/>
            <person name="Yanf M."/>
            <person name="Daum C."/>
            <person name="Ng V."/>
            <person name="Clum A."/>
            <person name="Ohm R."/>
            <person name="Martin F."/>
            <person name="Silar P."/>
            <person name="Natvig D."/>
            <person name="Lalanne C."/>
            <person name="Gautier V."/>
            <person name="Ament-Velasquez S.L."/>
            <person name="Kruys A."/>
            <person name="Hutchinson M.I."/>
            <person name="Powell A.J."/>
            <person name="Barry K."/>
            <person name="Miller A.N."/>
            <person name="Grigoriev I.V."/>
            <person name="Debuchy R."/>
            <person name="Gladieux P."/>
            <person name="Thoren M.H."/>
            <person name="Johannesson H."/>
        </authorList>
    </citation>
    <scope>NUCLEOTIDE SEQUENCE</scope>
    <source>
        <strain evidence="2">PSN293</strain>
    </source>
</reference>
<gene>
    <name evidence="2" type="ORF">QBC37DRAFT_404754</name>
</gene>
<name>A0AAN7B5M3_9PEZI</name>
<dbReference type="SUPFAM" id="SSF52047">
    <property type="entry name" value="RNI-like"/>
    <property type="match status" value="1"/>
</dbReference>
<protein>
    <recommendedName>
        <fullName evidence="1">F-box domain-containing protein</fullName>
    </recommendedName>
</protein>
<proteinExistence type="predicted"/>
<organism evidence="2 3">
    <name type="scientific">Rhypophila decipiens</name>
    <dbReference type="NCBI Taxonomy" id="261697"/>
    <lineage>
        <taxon>Eukaryota</taxon>
        <taxon>Fungi</taxon>
        <taxon>Dikarya</taxon>
        <taxon>Ascomycota</taxon>
        <taxon>Pezizomycotina</taxon>
        <taxon>Sordariomycetes</taxon>
        <taxon>Sordariomycetidae</taxon>
        <taxon>Sordariales</taxon>
        <taxon>Naviculisporaceae</taxon>
        <taxon>Rhypophila</taxon>
    </lineage>
</organism>
<sequence length="692" mass="77994">MLHKLPPEIMEMISRSLTSKQDLKALALVSRAVHRGVQRTLWASLDLWTIQEKELWHLNWKPVFHRGLPALVYPAELSFNSDFSITQGERCPHWRDHEDPPDSTVRASSRFECLARTVQSIVENLPPRRLRKFTWGLGTCIPGNILGRKGILERQQPHLTSLDLTTAGDCLLDDEIDLSSFRNLRELRWRGPRFDDFDAIADVLRINRQHLTKVELDFVDWNKLRDHLAFEPDAEIDLFEGLLVDNFFHRSILGIELHTVIDKPIFPSLVSLSLSSVPLLGRTARAFDFSTLESLTLRKCRNWDRFLDEIPKLGVPIRLKCFEVHQQYDPQAATTATPTPEHAALLRFITSFAGLEDLYLSLVSPIDTLELWEMAVKSHGSTLKRFTHHLCGTVSNSSIGTPGSHIVPHIYDIPDFDLAPRLGKLTRENPLSNICHPESIGLTCIPEVLGPIFSSFARNRQATNSLKLIHVRQSIPHAGACGNWTGTGDPRWYPMILLPDSYHGNPHTTDRYPIPLSASLYGKAPGLEQEVEWAEESDQIGRLAIKGPRLPEDEETESKDNNIKPASSMNVSRLRASGLRDAPLRFADWAFGPNGIPSLDVIAFGDFGHGRWESNGWGNLFLIRNKKIGEPGADGGTRAANGGDNFSVFWPCGKQLGDWSKTAASDLIERNRRFLEACPMESLVDYDESWPF</sequence>
<reference evidence="2" key="1">
    <citation type="journal article" date="2023" name="Mol. Phylogenet. Evol.">
        <title>Genome-scale phylogeny and comparative genomics of the fungal order Sordariales.</title>
        <authorList>
            <person name="Hensen N."/>
            <person name="Bonometti L."/>
            <person name="Westerberg I."/>
            <person name="Brannstrom I.O."/>
            <person name="Guillou S."/>
            <person name="Cros-Aarteil S."/>
            <person name="Calhoun S."/>
            <person name="Haridas S."/>
            <person name="Kuo A."/>
            <person name="Mondo S."/>
            <person name="Pangilinan J."/>
            <person name="Riley R."/>
            <person name="LaButti K."/>
            <person name="Andreopoulos B."/>
            <person name="Lipzen A."/>
            <person name="Chen C."/>
            <person name="Yan M."/>
            <person name="Daum C."/>
            <person name="Ng V."/>
            <person name="Clum A."/>
            <person name="Steindorff A."/>
            <person name="Ohm R.A."/>
            <person name="Martin F."/>
            <person name="Silar P."/>
            <person name="Natvig D.O."/>
            <person name="Lalanne C."/>
            <person name="Gautier V."/>
            <person name="Ament-Velasquez S.L."/>
            <person name="Kruys A."/>
            <person name="Hutchinson M.I."/>
            <person name="Powell A.J."/>
            <person name="Barry K."/>
            <person name="Miller A.N."/>
            <person name="Grigoriev I.V."/>
            <person name="Debuchy R."/>
            <person name="Gladieux P."/>
            <person name="Hiltunen Thoren M."/>
            <person name="Johannesson H."/>
        </authorList>
    </citation>
    <scope>NUCLEOTIDE SEQUENCE</scope>
    <source>
        <strain evidence="2">PSN293</strain>
    </source>
</reference>
<evidence type="ECO:0000313" key="3">
    <source>
        <dbReference type="Proteomes" id="UP001301769"/>
    </source>
</evidence>
<feature type="domain" description="F-box" evidence="1">
    <location>
        <begin position="1"/>
        <end position="45"/>
    </location>
</feature>
<dbReference type="Proteomes" id="UP001301769">
    <property type="component" value="Unassembled WGS sequence"/>
</dbReference>
<evidence type="ECO:0000259" key="1">
    <source>
        <dbReference type="PROSITE" id="PS50181"/>
    </source>
</evidence>
<dbReference type="InterPro" id="IPR001810">
    <property type="entry name" value="F-box_dom"/>
</dbReference>
<accession>A0AAN7B5M3</accession>